<accession>A0A8H4N813</accession>
<evidence type="ECO:0000313" key="2">
    <source>
        <dbReference type="EMBL" id="KAF4309281.1"/>
    </source>
</evidence>
<proteinExistence type="predicted"/>
<evidence type="ECO:0000313" key="3">
    <source>
        <dbReference type="Proteomes" id="UP000572817"/>
    </source>
</evidence>
<organism evidence="2 3">
    <name type="scientific">Botryosphaeria dothidea</name>
    <dbReference type="NCBI Taxonomy" id="55169"/>
    <lineage>
        <taxon>Eukaryota</taxon>
        <taxon>Fungi</taxon>
        <taxon>Dikarya</taxon>
        <taxon>Ascomycota</taxon>
        <taxon>Pezizomycotina</taxon>
        <taxon>Dothideomycetes</taxon>
        <taxon>Dothideomycetes incertae sedis</taxon>
        <taxon>Botryosphaeriales</taxon>
        <taxon>Botryosphaeriaceae</taxon>
        <taxon>Botryosphaeria</taxon>
    </lineage>
</organism>
<feature type="compositionally biased region" description="Basic and acidic residues" evidence="1">
    <location>
        <begin position="169"/>
        <end position="179"/>
    </location>
</feature>
<keyword evidence="3" id="KW-1185">Reference proteome</keyword>
<reference evidence="2" key="1">
    <citation type="submission" date="2020-04" db="EMBL/GenBank/DDBJ databases">
        <title>Genome Assembly and Annotation of Botryosphaeria dothidea sdau 11-99, a Latent Pathogen of Apple Fruit Ring Rot in China.</title>
        <authorList>
            <person name="Yu C."/>
            <person name="Diao Y."/>
            <person name="Lu Q."/>
            <person name="Zhao J."/>
            <person name="Cui S."/>
            <person name="Peng C."/>
            <person name="He B."/>
            <person name="Liu H."/>
        </authorList>
    </citation>
    <scope>NUCLEOTIDE SEQUENCE [LARGE SCALE GENOMIC DNA]</scope>
    <source>
        <strain evidence="2">Sdau11-99</strain>
    </source>
</reference>
<dbReference type="EMBL" id="WWBZ02000016">
    <property type="protein sequence ID" value="KAF4309281.1"/>
    <property type="molecule type" value="Genomic_DNA"/>
</dbReference>
<evidence type="ECO:0000256" key="1">
    <source>
        <dbReference type="SAM" id="MobiDB-lite"/>
    </source>
</evidence>
<sequence length="521" mass="58144">MATSPDLSLPPTAPVERHRDESMELLPAALYTLVDLSDAELDELQRVCESQIPDVDPGANVRRPPESRFVGRSLRAVYDYHLELGSQRTFNPIYFVVATAKDWKRKGVLLVTLDDGDFDTPGCKTDSFFIKPADSGLSFVNLQVGNSEWSEEKESYDISPGSDDDGGDDDKSKDDEGHSSDSGPECPVHLKHISYYTALYVVDSVDPDKLIAKHLEPGASYSKKNPATDYFIRCQAVLTPKTTPPVNTAASRAPDPNVTEDLISQACTMHLVRCRKNPRLHKTLLLVCDTSDHQEHGILIVRLSWDGVTSGRSKAQLGAIGAAAPREAQRMPCVVYEGFQQIYCNLHNGVRVWRAAHPRVAAFAYNTGKDASNSRGFGERVLDPERRNDGDEWLVYGPVHPPGLMANKPIEWSFDEAVRRFPWLCRQNRFDENLLRKYFVCIDNNDPEEKGVLLVRMDWHGDVHRSDEELLSLNSKDRVTSIRVPGKEALGIIEAGLKGDTARLDPAAIEFFRLQPDSSQT</sequence>
<gene>
    <name evidence="2" type="ORF">GTA08_BOTSDO02377</name>
</gene>
<protein>
    <submittedName>
        <fullName evidence="2">Uncharacterized protein</fullName>
    </submittedName>
</protein>
<name>A0A8H4N813_9PEZI</name>
<dbReference type="Proteomes" id="UP000572817">
    <property type="component" value="Unassembled WGS sequence"/>
</dbReference>
<dbReference type="OrthoDB" id="538223at2759"/>
<feature type="region of interest" description="Disordered" evidence="1">
    <location>
        <begin position="150"/>
        <end position="186"/>
    </location>
</feature>
<comment type="caution">
    <text evidence="2">The sequence shown here is derived from an EMBL/GenBank/DDBJ whole genome shotgun (WGS) entry which is preliminary data.</text>
</comment>
<dbReference type="AlphaFoldDB" id="A0A8H4N813"/>